<sequence>NRNFIFSVLSKNQCALNGVLNSYIYAIYENKNVNFEVIITSVLKEYKVSKEEVTADIHDCFKTLVENGLAFYA</sequence>
<reference evidence="1 2" key="1">
    <citation type="journal article" date="2014" name="Genome Announc.">
        <title>Draft genome sequences of the altered schaedler flora, a defined bacterial community from gnotobiotic mice.</title>
        <authorList>
            <person name="Wannemuehler M.J."/>
            <person name="Overstreet A.M."/>
            <person name="Ward D.V."/>
            <person name="Phillips G.J."/>
        </authorList>
    </citation>
    <scope>NUCLEOTIDE SEQUENCE [LARGE SCALE GENOMIC DNA]</scope>
    <source>
        <strain evidence="1 2">ASF492</strain>
    </source>
</reference>
<dbReference type="PATRIC" id="fig|1235802.3.peg.3902"/>
<gene>
    <name evidence="1" type="ORF">C823_03695</name>
</gene>
<dbReference type="EMBL" id="AQFT01000109">
    <property type="protein sequence ID" value="EMZ23211.1"/>
    <property type="molecule type" value="Genomic_DNA"/>
</dbReference>
<accession>N2A4R9</accession>
<dbReference type="AlphaFoldDB" id="N2A4R9"/>
<name>N2A4R9_9FIRM</name>
<organism evidence="1 2">
    <name type="scientific">Eubacterium plexicaudatum ASF492</name>
    <dbReference type="NCBI Taxonomy" id="1235802"/>
    <lineage>
        <taxon>Bacteria</taxon>
        <taxon>Bacillati</taxon>
        <taxon>Bacillota</taxon>
        <taxon>Clostridia</taxon>
        <taxon>Eubacteriales</taxon>
        <taxon>Eubacteriaceae</taxon>
        <taxon>Eubacterium</taxon>
    </lineage>
</organism>
<dbReference type="HOGENOM" id="CLU_2693546_0_0_9"/>
<keyword evidence="2" id="KW-1185">Reference proteome</keyword>
<evidence type="ECO:0000313" key="2">
    <source>
        <dbReference type="Proteomes" id="UP000012589"/>
    </source>
</evidence>
<proteinExistence type="predicted"/>
<evidence type="ECO:0008006" key="3">
    <source>
        <dbReference type="Google" id="ProtNLM"/>
    </source>
</evidence>
<dbReference type="STRING" id="1235802.C823_03695"/>
<protein>
    <recommendedName>
        <fullName evidence="3">Coenzyme PQQ synthesis protein D (PqqD)</fullName>
    </recommendedName>
</protein>
<evidence type="ECO:0000313" key="1">
    <source>
        <dbReference type="EMBL" id="EMZ23211.1"/>
    </source>
</evidence>
<dbReference type="Proteomes" id="UP000012589">
    <property type="component" value="Unassembled WGS sequence"/>
</dbReference>
<feature type="non-terminal residue" evidence="1">
    <location>
        <position position="1"/>
    </location>
</feature>
<comment type="caution">
    <text evidence="1">The sequence shown here is derived from an EMBL/GenBank/DDBJ whole genome shotgun (WGS) entry which is preliminary data.</text>
</comment>